<proteinExistence type="predicted"/>
<dbReference type="VEuPathDB" id="MicrosporidiaDB:THOM_2294"/>
<dbReference type="EMBL" id="JH994024">
    <property type="protein sequence ID" value="ELQ74765.1"/>
    <property type="molecule type" value="Genomic_DNA"/>
</dbReference>
<keyword evidence="2" id="KW-1185">Reference proteome</keyword>
<dbReference type="AlphaFoldDB" id="L7JTY6"/>
<evidence type="ECO:0000313" key="1">
    <source>
        <dbReference type="EMBL" id="ELQ74765.1"/>
    </source>
</evidence>
<protein>
    <submittedName>
        <fullName evidence="1">Subunit of tRNA-specific adenosine-34 deaminase</fullName>
        <ecNumber evidence="1">3.5.4.12</ecNumber>
    </submittedName>
</protein>
<dbReference type="SUPFAM" id="SSF53927">
    <property type="entry name" value="Cytidine deaminase-like"/>
    <property type="match status" value="1"/>
</dbReference>
<name>L7JTY6_TRAHO</name>
<dbReference type="InParanoid" id="L7JTY6"/>
<dbReference type="Gene3D" id="3.40.140.10">
    <property type="entry name" value="Cytidine Deaminase, domain 2"/>
    <property type="match status" value="1"/>
</dbReference>
<dbReference type="GO" id="GO:0006139">
    <property type="term" value="P:nucleobase-containing compound metabolic process"/>
    <property type="evidence" value="ECO:0007669"/>
    <property type="project" value="UniProtKB-ARBA"/>
</dbReference>
<reference evidence="1 2" key="1">
    <citation type="journal article" date="2012" name="PLoS Pathog.">
        <title>The genome of the obligate intracellular parasite Trachipleistophora hominis: new insights into microsporidian genome dynamics and reductive evolution.</title>
        <authorList>
            <person name="Heinz E."/>
            <person name="Williams T.A."/>
            <person name="Nakjang S."/>
            <person name="Noel C.J."/>
            <person name="Swan D.C."/>
            <person name="Goldberg A.V."/>
            <person name="Harris S.R."/>
            <person name="Weinmaier T."/>
            <person name="Markert S."/>
            <person name="Becher D."/>
            <person name="Bernhardt J."/>
            <person name="Dagan T."/>
            <person name="Hacker C."/>
            <person name="Lucocq J.M."/>
            <person name="Schweder T."/>
            <person name="Rattei T."/>
            <person name="Hall N."/>
            <person name="Hirt R.P."/>
            <person name="Embley T.M."/>
        </authorList>
    </citation>
    <scope>NUCLEOTIDE SEQUENCE [LARGE SCALE GENOMIC DNA]</scope>
</reference>
<dbReference type="GO" id="GO:0004132">
    <property type="term" value="F:dCMP deaminase activity"/>
    <property type="evidence" value="ECO:0007669"/>
    <property type="project" value="UniProtKB-EC"/>
</dbReference>
<keyword evidence="1" id="KW-0378">Hydrolase</keyword>
<dbReference type="InterPro" id="IPR016193">
    <property type="entry name" value="Cytidine_deaminase-like"/>
</dbReference>
<feature type="non-terminal residue" evidence="1">
    <location>
        <position position="1"/>
    </location>
</feature>
<dbReference type="STRING" id="72359.L7JTY6"/>
<sequence>VDGQVLAVEKDRDDILNHGILNAVTAVSQQQINYLCTGLDAFLLNEPCVSCSMAFVHGRIRRVFYVNNGTGTYSRQRMHEFKKFNHRYAVFRLSE</sequence>
<evidence type="ECO:0000313" key="2">
    <source>
        <dbReference type="Proteomes" id="UP000011185"/>
    </source>
</evidence>
<dbReference type="HOGENOM" id="CLU_2378578_0_0_1"/>
<dbReference type="EC" id="3.5.4.12" evidence="1"/>
<dbReference type="OrthoDB" id="3180714at2759"/>
<gene>
    <name evidence="1" type="ORF">THOM_2294</name>
</gene>
<organism evidence="1 2">
    <name type="scientific">Trachipleistophora hominis</name>
    <name type="common">Microsporidian parasite</name>
    <dbReference type="NCBI Taxonomy" id="72359"/>
    <lineage>
        <taxon>Eukaryota</taxon>
        <taxon>Fungi</taxon>
        <taxon>Fungi incertae sedis</taxon>
        <taxon>Microsporidia</taxon>
        <taxon>Pleistophoridae</taxon>
        <taxon>Trachipleistophora</taxon>
    </lineage>
</organism>
<dbReference type="Proteomes" id="UP000011185">
    <property type="component" value="Unassembled WGS sequence"/>
</dbReference>
<accession>L7JTY6</accession>